<dbReference type="PANTHER" id="PTHR11712:SF336">
    <property type="entry name" value="3-OXOACYL-[ACYL-CARRIER-PROTEIN] SYNTHASE, MITOCHONDRIAL"/>
    <property type="match status" value="1"/>
</dbReference>
<sequence length="431" mass="44543">MSAPGSATAREDEDARTPTATAPRVVITGMGVVSAIGIGLEQFADGLRSGRRAVLPITAFSTEGFNHHNGCEVTGFDPARWIRRVPLVELSKAARFSVAAARMAVLDAGLADEQLRRQRALVAVGTTDGGSDDLEGLVAVGLEQGFGAFPATVARRYPAAQLSNGIVAEFGLTDVEAVTVPTACASGNYAIGYGLDALRCGDVDIALAGGADAMCRRTFAAFCRLGTIAPDACRPFDVDRQGLLPGEGAAILVLETLESALARGARIHAEILGYGLTCDATHPTAPDRDGITRTIRAAHRDAGTAAEHIDYVSAHGTGTMANDVTEVAALRQAFGDVPLPPVVGLKSMLGHAMGAASAIATAACALSMTHGFIPPTVNHENTDPDCAVDCVPNHARPANPAVVQNNGLAFNGNNAVLILGRYPRPVAEPAR</sequence>
<feature type="region of interest" description="Disordered" evidence="4">
    <location>
        <begin position="1"/>
        <end position="21"/>
    </location>
</feature>
<reference evidence="6" key="1">
    <citation type="submission" date="2021-04" db="EMBL/GenBank/DDBJ databases">
        <title>Biosynthetic gene clusters of Dactylosporangioum roseum.</title>
        <authorList>
            <person name="Hartkoorn R.C."/>
            <person name="Beaudoing E."/>
            <person name="Hot D."/>
            <person name="Moureu S."/>
        </authorList>
    </citation>
    <scope>NUCLEOTIDE SEQUENCE</scope>
    <source>
        <strain evidence="6">NRRL B-16295</strain>
    </source>
</reference>
<dbReference type="SUPFAM" id="SSF53901">
    <property type="entry name" value="Thiolase-like"/>
    <property type="match status" value="2"/>
</dbReference>
<dbReference type="PROSITE" id="PS52004">
    <property type="entry name" value="KS3_2"/>
    <property type="match status" value="1"/>
</dbReference>
<dbReference type="InterPro" id="IPR020841">
    <property type="entry name" value="PKS_Beta-ketoAc_synthase_dom"/>
</dbReference>
<dbReference type="InterPro" id="IPR014030">
    <property type="entry name" value="Ketoacyl_synth_N"/>
</dbReference>
<dbReference type="CDD" id="cd00834">
    <property type="entry name" value="KAS_I_II"/>
    <property type="match status" value="1"/>
</dbReference>
<dbReference type="RefSeq" id="WP_260724106.1">
    <property type="nucleotide sequence ID" value="NZ_BAAABS010000052.1"/>
</dbReference>
<dbReference type="Pfam" id="PF02801">
    <property type="entry name" value="Ketoacyl-synt_C"/>
    <property type="match status" value="1"/>
</dbReference>
<comment type="similarity">
    <text evidence="1 3">Belongs to the thiolase-like superfamily. Beta-ketoacyl-ACP synthases family.</text>
</comment>
<keyword evidence="2 3" id="KW-0808">Transferase</keyword>
<proteinExistence type="inferred from homology"/>
<protein>
    <submittedName>
        <fullName evidence="6">Beta-ketoacyl-[acyl-carrier-protein] synthase family protein</fullName>
    </submittedName>
</protein>
<dbReference type="Gene3D" id="3.40.47.10">
    <property type="match status" value="1"/>
</dbReference>
<evidence type="ECO:0000313" key="6">
    <source>
        <dbReference type="EMBL" id="UWZ34768.1"/>
    </source>
</evidence>
<evidence type="ECO:0000256" key="2">
    <source>
        <dbReference type="ARBA" id="ARBA00022679"/>
    </source>
</evidence>
<accession>A0ABY5Z106</accession>
<feature type="domain" description="Ketosynthase family 3 (KS3)" evidence="5">
    <location>
        <begin position="22"/>
        <end position="421"/>
    </location>
</feature>
<organism evidence="6 7">
    <name type="scientific">Dactylosporangium roseum</name>
    <dbReference type="NCBI Taxonomy" id="47989"/>
    <lineage>
        <taxon>Bacteria</taxon>
        <taxon>Bacillati</taxon>
        <taxon>Actinomycetota</taxon>
        <taxon>Actinomycetes</taxon>
        <taxon>Micromonosporales</taxon>
        <taxon>Micromonosporaceae</taxon>
        <taxon>Dactylosporangium</taxon>
    </lineage>
</organism>
<evidence type="ECO:0000313" key="7">
    <source>
        <dbReference type="Proteomes" id="UP001058271"/>
    </source>
</evidence>
<dbReference type="Proteomes" id="UP001058271">
    <property type="component" value="Chromosome"/>
</dbReference>
<dbReference type="InterPro" id="IPR014031">
    <property type="entry name" value="Ketoacyl_synth_C"/>
</dbReference>
<dbReference type="Pfam" id="PF00109">
    <property type="entry name" value="ketoacyl-synt"/>
    <property type="match status" value="1"/>
</dbReference>
<evidence type="ECO:0000259" key="5">
    <source>
        <dbReference type="PROSITE" id="PS52004"/>
    </source>
</evidence>
<gene>
    <name evidence="6" type="ORF">Drose_26695</name>
</gene>
<evidence type="ECO:0000256" key="3">
    <source>
        <dbReference type="RuleBase" id="RU003694"/>
    </source>
</evidence>
<keyword evidence="7" id="KW-1185">Reference proteome</keyword>
<dbReference type="SMART" id="SM00825">
    <property type="entry name" value="PKS_KS"/>
    <property type="match status" value="1"/>
</dbReference>
<dbReference type="InterPro" id="IPR016039">
    <property type="entry name" value="Thiolase-like"/>
</dbReference>
<dbReference type="InterPro" id="IPR000794">
    <property type="entry name" value="Beta-ketoacyl_synthase"/>
</dbReference>
<dbReference type="PANTHER" id="PTHR11712">
    <property type="entry name" value="POLYKETIDE SYNTHASE-RELATED"/>
    <property type="match status" value="1"/>
</dbReference>
<evidence type="ECO:0000256" key="4">
    <source>
        <dbReference type="SAM" id="MobiDB-lite"/>
    </source>
</evidence>
<name>A0ABY5Z106_9ACTN</name>
<evidence type="ECO:0000256" key="1">
    <source>
        <dbReference type="ARBA" id="ARBA00008467"/>
    </source>
</evidence>
<dbReference type="EMBL" id="CP073721">
    <property type="protein sequence ID" value="UWZ34768.1"/>
    <property type="molecule type" value="Genomic_DNA"/>
</dbReference>